<evidence type="ECO:0000313" key="3">
    <source>
        <dbReference type="Proteomes" id="UP000095280"/>
    </source>
</evidence>
<dbReference type="Proteomes" id="UP000095280">
    <property type="component" value="Unplaced"/>
</dbReference>
<dbReference type="GO" id="GO:0008104">
    <property type="term" value="P:intracellular protein localization"/>
    <property type="evidence" value="ECO:0007669"/>
    <property type="project" value="TreeGrafter"/>
</dbReference>
<dbReference type="AlphaFoldDB" id="A0A1I8FW05"/>
<feature type="domain" description="PDZ" evidence="2">
    <location>
        <begin position="388"/>
        <end position="474"/>
    </location>
</feature>
<dbReference type="WBParaSite" id="maker-uti_cns_0000205-snap-gene-2.24-mRNA-1">
    <property type="protein sequence ID" value="maker-uti_cns_0000205-snap-gene-2.24-mRNA-1"/>
    <property type="gene ID" value="maker-uti_cns_0000205-snap-gene-2.24"/>
</dbReference>
<sequence>LIAQTNPPLASSGASQSSSPLLPVEANQQQQQQTSVTPPPMLPPRRVSASASPWSGNGNDVIVTSRDITESPTPLTPLLVRSNRIGGGVAAGSGAGRSSTPLMSERLPSQPPPLPPHADADAELFELHQQSHVVQQQHQADYVDIIEDDINYLGISHHNQQDNNDDNADFERDAADKDTFYEDSAPSYFIKVQLDSSNAARSAPCGLSTKPFLDSSQRSAGLEIQGISAGCSVAKDGRLQLGDRILEINGNSLLGVSFQQAQLLLRDAANQPQLNLRIRTESGRPPPPPPVLPKPTAAAAAAAASAPRNLDELARAHSQSILMRDQPSQLPPPPPPPPPRHSQGSGDVVNNVEVSSDGVGATVAPSASATTASGLNAQNVRTLGHVFSVDLIKSTDGLGFSVTARDNAVAAGDNPIFVKTILAKGSAIRDGRLKAGDRLLEIDGNKLTGKTQADVVSLLRSVPTGATVRLVLSRQGSAPPAGVGADGTAMGPTADNSESRTLVFDIPLNDSASAGLGVSVKGHTRDREDSGVFIKNVMKGGAAQKDGRLRENDRLLSVNGTSLAGVDNDAAMAALRQAIKDSSDLGYVRLVIARRPQQQQQQLGFTGNPDFSSDSSAQPPSLALHPAALGAREGRNQPRLPGFSTSSSVNQPWSADLASNAADFISSGPQPPPVPARPFALLPNKPAHPEAHRVLSRGGGLSGPHHQHQPNRKSTSVDNLLSSRMNHLDDDFDPAPFVRDGVGRRSMSEKKTNVFIDAKQFDFYRGLQLKKSLSDLTGEFYNL</sequence>
<dbReference type="GO" id="GO:0016324">
    <property type="term" value="C:apical plasma membrane"/>
    <property type="evidence" value="ECO:0007669"/>
    <property type="project" value="TreeGrafter"/>
</dbReference>
<dbReference type="CDD" id="cd23058">
    <property type="entry name" value="PDZ2_Par3-like"/>
    <property type="match status" value="1"/>
</dbReference>
<dbReference type="GO" id="GO:0030010">
    <property type="term" value="P:establishment of cell polarity"/>
    <property type="evidence" value="ECO:0007669"/>
    <property type="project" value="TreeGrafter"/>
</dbReference>
<feature type="compositionally biased region" description="Polar residues" evidence="1">
    <location>
        <begin position="603"/>
        <end position="619"/>
    </location>
</feature>
<dbReference type="Pfam" id="PF00595">
    <property type="entry name" value="PDZ"/>
    <property type="match status" value="3"/>
</dbReference>
<feature type="compositionally biased region" description="Pro residues" evidence="1">
    <location>
        <begin position="329"/>
        <end position="340"/>
    </location>
</feature>
<feature type="region of interest" description="Disordered" evidence="1">
    <location>
        <begin position="597"/>
        <end position="622"/>
    </location>
</feature>
<dbReference type="GO" id="GO:0045197">
    <property type="term" value="P:establishment or maintenance of epithelial cell apical/basal polarity"/>
    <property type="evidence" value="ECO:0007669"/>
    <property type="project" value="TreeGrafter"/>
</dbReference>
<dbReference type="Gene3D" id="2.30.42.10">
    <property type="match status" value="3"/>
</dbReference>
<accession>A0A1I8FW05</accession>
<feature type="compositionally biased region" description="Polar residues" evidence="1">
    <location>
        <begin position="49"/>
        <end position="58"/>
    </location>
</feature>
<dbReference type="GO" id="GO:0051660">
    <property type="term" value="P:establishment of centrosome localization"/>
    <property type="evidence" value="ECO:0007669"/>
    <property type="project" value="TreeGrafter"/>
</dbReference>
<dbReference type="GO" id="GO:0043296">
    <property type="term" value="C:apical junction complex"/>
    <property type="evidence" value="ECO:0007669"/>
    <property type="project" value="TreeGrafter"/>
</dbReference>
<dbReference type="PANTHER" id="PTHR16484:SF17">
    <property type="entry name" value="BAZOOKA, ISOFORM B"/>
    <property type="match status" value="1"/>
</dbReference>
<dbReference type="PANTHER" id="PTHR16484">
    <property type="entry name" value="PARTITIONING DEFECTIVE 3 RELATED"/>
    <property type="match status" value="1"/>
</dbReference>
<reference evidence="4" key="1">
    <citation type="submission" date="2016-11" db="UniProtKB">
        <authorList>
            <consortium name="WormBaseParasite"/>
        </authorList>
    </citation>
    <scope>IDENTIFICATION</scope>
</reference>
<dbReference type="SMART" id="SM00228">
    <property type="entry name" value="PDZ"/>
    <property type="match status" value="3"/>
</dbReference>
<feature type="domain" description="PDZ" evidence="2">
    <location>
        <begin position="505"/>
        <end position="578"/>
    </location>
</feature>
<dbReference type="GO" id="GO:0000226">
    <property type="term" value="P:microtubule cytoskeleton organization"/>
    <property type="evidence" value="ECO:0007669"/>
    <property type="project" value="TreeGrafter"/>
</dbReference>
<dbReference type="GO" id="GO:0005938">
    <property type="term" value="C:cell cortex"/>
    <property type="evidence" value="ECO:0007669"/>
    <property type="project" value="TreeGrafter"/>
</dbReference>
<evidence type="ECO:0000313" key="4">
    <source>
        <dbReference type="WBParaSite" id="maker-uti_cns_0000205-snap-gene-2.24-mRNA-1"/>
    </source>
</evidence>
<dbReference type="InterPro" id="IPR036034">
    <property type="entry name" value="PDZ_sf"/>
</dbReference>
<dbReference type="InterPro" id="IPR001478">
    <property type="entry name" value="PDZ"/>
</dbReference>
<evidence type="ECO:0000256" key="1">
    <source>
        <dbReference type="SAM" id="MobiDB-lite"/>
    </source>
</evidence>
<feature type="region of interest" description="Disordered" evidence="1">
    <location>
        <begin position="690"/>
        <end position="716"/>
    </location>
</feature>
<feature type="region of interest" description="Disordered" evidence="1">
    <location>
        <begin position="89"/>
        <end position="113"/>
    </location>
</feature>
<organism evidence="3 4">
    <name type="scientific">Macrostomum lignano</name>
    <dbReference type="NCBI Taxonomy" id="282301"/>
    <lineage>
        <taxon>Eukaryota</taxon>
        <taxon>Metazoa</taxon>
        <taxon>Spiralia</taxon>
        <taxon>Lophotrochozoa</taxon>
        <taxon>Platyhelminthes</taxon>
        <taxon>Rhabditophora</taxon>
        <taxon>Macrostomorpha</taxon>
        <taxon>Macrostomida</taxon>
        <taxon>Macrostomidae</taxon>
        <taxon>Macrostomum</taxon>
    </lineage>
</organism>
<feature type="domain" description="PDZ" evidence="2">
    <location>
        <begin position="191"/>
        <end position="280"/>
    </location>
</feature>
<dbReference type="GO" id="GO:0007155">
    <property type="term" value="P:cell adhesion"/>
    <property type="evidence" value="ECO:0007669"/>
    <property type="project" value="TreeGrafter"/>
</dbReference>
<dbReference type="GO" id="GO:0035091">
    <property type="term" value="F:phosphatidylinositol binding"/>
    <property type="evidence" value="ECO:0007669"/>
    <property type="project" value="TreeGrafter"/>
</dbReference>
<keyword evidence="3" id="KW-1185">Reference proteome</keyword>
<dbReference type="PROSITE" id="PS50106">
    <property type="entry name" value="PDZ"/>
    <property type="match status" value="3"/>
</dbReference>
<dbReference type="GO" id="GO:0005912">
    <property type="term" value="C:adherens junction"/>
    <property type="evidence" value="ECO:0007669"/>
    <property type="project" value="TreeGrafter"/>
</dbReference>
<feature type="compositionally biased region" description="Low complexity" evidence="1">
    <location>
        <begin position="7"/>
        <end position="33"/>
    </location>
</feature>
<feature type="region of interest" description="Disordered" evidence="1">
    <location>
        <begin position="323"/>
        <end position="352"/>
    </location>
</feature>
<dbReference type="InterPro" id="IPR052213">
    <property type="entry name" value="PAR3"/>
</dbReference>
<protein>
    <submittedName>
        <fullName evidence="4">Pdz domain-containing protein</fullName>
    </submittedName>
</protein>
<proteinExistence type="predicted"/>
<evidence type="ECO:0000259" key="2">
    <source>
        <dbReference type="PROSITE" id="PS50106"/>
    </source>
</evidence>
<dbReference type="SUPFAM" id="SSF50156">
    <property type="entry name" value="PDZ domain-like"/>
    <property type="match status" value="3"/>
</dbReference>
<feature type="region of interest" description="Disordered" evidence="1">
    <location>
        <begin position="1"/>
        <end position="75"/>
    </location>
</feature>
<name>A0A1I8FW05_9PLAT</name>